<dbReference type="Gene3D" id="2.130.10.130">
    <property type="entry name" value="Integrin alpha, N-terminal"/>
    <property type="match status" value="2"/>
</dbReference>
<dbReference type="Pfam" id="PF13517">
    <property type="entry name" value="FG-GAP_3"/>
    <property type="match status" value="1"/>
</dbReference>
<feature type="domain" description="ASPIC/UnbV" evidence="3">
    <location>
        <begin position="808"/>
        <end position="861"/>
    </location>
</feature>
<evidence type="ECO:0000256" key="2">
    <source>
        <dbReference type="SAM" id="Phobius"/>
    </source>
</evidence>
<gene>
    <name evidence="4" type="ORF">UABAM_05784</name>
</gene>
<dbReference type="PANTHER" id="PTHR16026:SF0">
    <property type="entry name" value="CARTILAGE ACIDIC PROTEIN 1"/>
    <property type="match status" value="1"/>
</dbReference>
<evidence type="ECO:0000313" key="4">
    <source>
        <dbReference type="EMBL" id="BBM87375.1"/>
    </source>
</evidence>
<keyword evidence="2" id="KW-0812">Transmembrane</keyword>
<dbReference type="OrthoDB" id="228608at2"/>
<keyword evidence="1" id="KW-0732">Signal</keyword>
<keyword evidence="2" id="KW-1133">Transmembrane helix</keyword>
<dbReference type="InterPro" id="IPR011519">
    <property type="entry name" value="UnbV_ASPIC"/>
</dbReference>
<evidence type="ECO:0000313" key="5">
    <source>
        <dbReference type="Proteomes" id="UP000326354"/>
    </source>
</evidence>
<dbReference type="InterPro" id="IPR013517">
    <property type="entry name" value="FG-GAP"/>
</dbReference>
<dbReference type="KEGG" id="uam:UABAM_05784"/>
<dbReference type="InterPro" id="IPR027039">
    <property type="entry name" value="Crtac1"/>
</dbReference>
<name>A0A5S9IVL1_UABAM</name>
<accession>A0A5S9IVL1</accession>
<dbReference type="SUPFAM" id="SSF69318">
    <property type="entry name" value="Integrin alpha N-terminal domain"/>
    <property type="match status" value="2"/>
</dbReference>
<dbReference type="PANTHER" id="PTHR16026">
    <property type="entry name" value="CARTILAGE ACIDIC PROTEIN 1"/>
    <property type="match status" value="1"/>
</dbReference>
<dbReference type="InterPro" id="IPR028994">
    <property type="entry name" value="Integrin_alpha_N"/>
</dbReference>
<sequence length="885" mass="99767">MKNKKIYAIFAVLTVITLHYSFVFYVNNTIYNRSVSFAEVKAMDTFSYLKANKKKLEKVLQGSEEITPFTEVDAFDENAMSWSNIFGQYIIGAAVFDANNDGRLDVYFCQDGENWTRATDQDAVLHNKPRYQHNGLYLNLKNDADGNPVFAEVSQLCKNSSYVAEELLVENFLFPRQSVFDSMERVARKSYTAIAADFNNDGRTDLLVGNSSPGMPWSHPKTQRVLSQVIRPVGRQEKTSKLPLAAQGMYFVHHEARDNTHDKRESSRGEEYYAANCLFLNMGDKDGDGLPEWKDYSREANIEGQRVTPSFAIADIDLDGDLDVYEANVMDIDFWPGGATSWAGAENRLYINQLVPTGEFKFLEQAAAMGVDGVFDSDYPMPYYYKLKRLPLVADEYSIALQNYVPYHPPLLKINGQTAENAEISWASVFQDVNGDGYPDLWVANDLGYLRLYINHGGKRFESVQHARSQRSGMWMTFAPGDYNGDLKEDLFAGNMGGAVLNIGLTVPNPREMFTPIISNSLAFMQVFGDSHNASHGLFNGVGANKLLQNTVWHSKVLPPDTSYPNNVRAVVTKYSKHQFKMNSLDPYEFAWGSTCFDVQNDGKLDMYYLGCLFGRGGGVLSILGTGPGRLLVNVSKNSNSLEFADLTAEHHVFNIEELQYDKLQTQGYIYRRSPLQNWKKRDWVYSYDRSTWAVQGPDIQEKVANHDMIQLAENGRTALAADFNNDGFLDLLLRNIGGYDSRLSTSKNLKFRDGDEVKVLPAHDYNFPTCTNFEPGASRLFINGYRKNNWLKVKLVDDSQQSFNRDAIGARVVVNRKLLRVKRAGQGSFAANALQDLHFGLGSTTATHIEITWPDRKQTKQQLSLANLKNDIVVISKTRGILSR</sequence>
<dbReference type="Pfam" id="PF07593">
    <property type="entry name" value="UnbV_ASPIC"/>
    <property type="match status" value="1"/>
</dbReference>
<keyword evidence="5" id="KW-1185">Reference proteome</keyword>
<dbReference type="Proteomes" id="UP000326354">
    <property type="component" value="Chromosome"/>
</dbReference>
<dbReference type="EMBL" id="AP019860">
    <property type="protein sequence ID" value="BBM87375.1"/>
    <property type="molecule type" value="Genomic_DNA"/>
</dbReference>
<dbReference type="AlphaFoldDB" id="A0A5S9IVL1"/>
<proteinExistence type="predicted"/>
<reference evidence="4 5" key="1">
    <citation type="submission" date="2019-08" db="EMBL/GenBank/DDBJ databases">
        <title>Complete genome sequence of Candidatus Uab amorphum.</title>
        <authorList>
            <person name="Shiratori T."/>
            <person name="Suzuki S."/>
            <person name="Kakizawa Y."/>
            <person name="Ishida K."/>
        </authorList>
    </citation>
    <scope>NUCLEOTIDE SEQUENCE [LARGE SCALE GENOMIC DNA]</scope>
    <source>
        <strain evidence="4 5">SRT547</strain>
    </source>
</reference>
<keyword evidence="2" id="KW-0472">Membrane</keyword>
<feature type="transmembrane region" description="Helical" evidence="2">
    <location>
        <begin position="7"/>
        <end position="26"/>
    </location>
</feature>
<evidence type="ECO:0000256" key="1">
    <source>
        <dbReference type="ARBA" id="ARBA00022729"/>
    </source>
</evidence>
<evidence type="ECO:0000259" key="3">
    <source>
        <dbReference type="Pfam" id="PF07593"/>
    </source>
</evidence>
<organism evidence="4 5">
    <name type="scientific">Uabimicrobium amorphum</name>
    <dbReference type="NCBI Taxonomy" id="2596890"/>
    <lineage>
        <taxon>Bacteria</taxon>
        <taxon>Pseudomonadati</taxon>
        <taxon>Planctomycetota</taxon>
        <taxon>Candidatus Uabimicrobiia</taxon>
        <taxon>Candidatus Uabimicrobiales</taxon>
        <taxon>Candidatus Uabimicrobiaceae</taxon>
        <taxon>Candidatus Uabimicrobium</taxon>
    </lineage>
</organism>
<protein>
    <recommendedName>
        <fullName evidence="3">ASPIC/UnbV domain-containing protein</fullName>
    </recommendedName>
</protein>
<dbReference type="RefSeq" id="WP_151971397.1">
    <property type="nucleotide sequence ID" value="NZ_AP019860.1"/>
</dbReference>